<dbReference type="EMBL" id="JADBGF010000001">
    <property type="protein sequence ID" value="MBE1595870.1"/>
    <property type="molecule type" value="Genomic_DNA"/>
</dbReference>
<evidence type="ECO:0000313" key="3">
    <source>
        <dbReference type="Proteomes" id="UP000629287"/>
    </source>
</evidence>
<gene>
    <name evidence="2" type="ORF">H4687_001999</name>
</gene>
<name>A0A8I0P0E0_9ACTN</name>
<protein>
    <recommendedName>
        <fullName evidence="4">Secreted protein</fullName>
    </recommendedName>
</protein>
<dbReference type="AlphaFoldDB" id="A0A8I0P0E0"/>
<dbReference type="GeneID" id="86826594"/>
<reference evidence="2 3" key="1">
    <citation type="submission" date="2020-10" db="EMBL/GenBank/DDBJ databases">
        <title>Sequencing the genomes of 1000 actinobacteria strains.</title>
        <authorList>
            <person name="Klenk H.-P."/>
        </authorList>
    </citation>
    <scope>NUCLEOTIDE SEQUENCE [LARGE SCALE GENOMIC DNA]</scope>
    <source>
        <strain evidence="2 3">DSM 41803</strain>
    </source>
</reference>
<feature type="region of interest" description="Disordered" evidence="1">
    <location>
        <begin position="43"/>
        <end position="63"/>
    </location>
</feature>
<accession>A0A8I0P0E0</accession>
<dbReference type="OrthoDB" id="4350218at2"/>
<evidence type="ECO:0008006" key="4">
    <source>
        <dbReference type="Google" id="ProtNLM"/>
    </source>
</evidence>
<evidence type="ECO:0000313" key="2">
    <source>
        <dbReference type="EMBL" id="MBE1595870.1"/>
    </source>
</evidence>
<dbReference type="RefSeq" id="WP_050398508.1">
    <property type="nucleotide sequence ID" value="NZ_JADBGF010000001.1"/>
</dbReference>
<dbReference type="Proteomes" id="UP000629287">
    <property type="component" value="Unassembled WGS sequence"/>
</dbReference>
<organism evidence="2 3">
    <name type="scientific">Streptomyces stelliscabiei</name>
    <dbReference type="NCBI Taxonomy" id="146820"/>
    <lineage>
        <taxon>Bacteria</taxon>
        <taxon>Bacillati</taxon>
        <taxon>Actinomycetota</taxon>
        <taxon>Actinomycetes</taxon>
        <taxon>Kitasatosporales</taxon>
        <taxon>Streptomycetaceae</taxon>
        <taxon>Streptomyces</taxon>
    </lineage>
</organism>
<sequence length="193" mass="19994">MQQSAVPELAHAHAHTRPIHWLATATALAGVVALSSALQPDAARAAQPTPKANPAPAAVAAPDPTEADLPLDCGPVGIVVKKQASGDLDADGRPETVAVVHCDASMGTPPDGVYVLTRSTDAARPRVVATLVNPKDRETVSDFAVRDAAVTATLHGYSSADVPNCCPDVTDRVKWQWKNGAFVRSTPAGTQNV</sequence>
<comment type="caution">
    <text evidence="2">The sequence shown here is derived from an EMBL/GenBank/DDBJ whole genome shotgun (WGS) entry which is preliminary data.</text>
</comment>
<keyword evidence="3" id="KW-1185">Reference proteome</keyword>
<proteinExistence type="predicted"/>
<feature type="compositionally biased region" description="Low complexity" evidence="1">
    <location>
        <begin position="45"/>
        <end position="63"/>
    </location>
</feature>
<evidence type="ECO:0000256" key="1">
    <source>
        <dbReference type="SAM" id="MobiDB-lite"/>
    </source>
</evidence>